<dbReference type="Pfam" id="PF08268">
    <property type="entry name" value="FBA_3"/>
    <property type="match status" value="1"/>
</dbReference>
<keyword evidence="3" id="KW-1185">Reference proteome</keyword>
<dbReference type="PANTHER" id="PTHR31672:SF13">
    <property type="entry name" value="F-BOX PROTEIN CPR30-LIKE"/>
    <property type="match status" value="1"/>
</dbReference>
<dbReference type="InterPro" id="IPR050796">
    <property type="entry name" value="SCF_F-box_component"/>
</dbReference>
<dbReference type="InterPro" id="IPR017451">
    <property type="entry name" value="F-box-assoc_interact_dom"/>
</dbReference>
<evidence type="ECO:0000313" key="3">
    <source>
        <dbReference type="Proteomes" id="UP001141806"/>
    </source>
</evidence>
<evidence type="ECO:0000313" key="2">
    <source>
        <dbReference type="EMBL" id="KAJ4972796.1"/>
    </source>
</evidence>
<proteinExistence type="predicted"/>
<comment type="caution">
    <text evidence="2">The sequence shown here is derived from an EMBL/GenBank/DDBJ whole genome shotgun (WGS) entry which is preliminary data.</text>
</comment>
<organism evidence="2 3">
    <name type="scientific">Protea cynaroides</name>
    <dbReference type="NCBI Taxonomy" id="273540"/>
    <lineage>
        <taxon>Eukaryota</taxon>
        <taxon>Viridiplantae</taxon>
        <taxon>Streptophyta</taxon>
        <taxon>Embryophyta</taxon>
        <taxon>Tracheophyta</taxon>
        <taxon>Spermatophyta</taxon>
        <taxon>Magnoliopsida</taxon>
        <taxon>Proteales</taxon>
        <taxon>Proteaceae</taxon>
        <taxon>Protea</taxon>
    </lineage>
</organism>
<dbReference type="NCBIfam" id="TIGR01640">
    <property type="entry name" value="F_box_assoc_1"/>
    <property type="match status" value="1"/>
</dbReference>
<reference evidence="2" key="1">
    <citation type="journal article" date="2023" name="Plant J.">
        <title>The genome of the king protea, Protea cynaroides.</title>
        <authorList>
            <person name="Chang J."/>
            <person name="Duong T.A."/>
            <person name="Schoeman C."/>
            <person name="Ma X."/>
            <person name="Roodt D."/>
            <person name="Barker N."/>
            <person name="Li Z."/>
            <person name="Van de Peer Y."/>
            <person name="Mizrachi E."/>
        </authorList>
    </citation>
    <scope>NUCLEOTIDE SEQUENCE</scope>
    <source>
        <tissue evidence="2">Young leaves</tissue>
    </source>
</reference>
<gene>
    <name evidence="2" type="ORF">NE237_005970</name>
</gene>
<evidence type="ECO:0000259" key="1">
    <source>
        <dbReference type="Pfam" id="PF08268"/>
    </source>
</evidence>
<feature type="domain" description="F-box associated beta-propeller type 3" evidence="1">
    <location>
        <begin position="4"/>
        <end position="159"/>
    </location>
</feature>
<dbReference type="EMBL" id="JAMYWD010000004">
    <property type="protein sequence ID" value="KAJ4972796.1"/>
    <property type="molecule type" value="Genomic_DNA"/>
</dbReference>
<protein>
    <recommendedName>
        <fullName evidence="1">F-box associated beta-propeller type 3 domain-containing protein</fullName>
    </recommendedName>
</protein>
<dbReference type="InterPro" id="IPR013187">
    <property type="entry name" value="F-box-assoc_dom_typ3"/>
</dbReference>
<accession>A0A9Q0KM84</accession>
<name>A0A9Q0KM84_9MAGN</name>
<dbReference type="Proteomes" id="UP001141806">
    <property type="component" value="Unassembled WGS sequence"/>
</dbReference>
<sequence>MAGHPCNGLICFEYRHWNRLNYHDDCLVLVYNPATRNTVLVPRGKGKGKGKGKEIYNYRLEGLGFCSSSNEFRVVCLYHTLGSFRCELFTLGQRGAQGTHHLQLLSRSWKRVGDLPCGICDITKCMCHVKGRVYWIMKLPSDSSFKHVLSLDLKLEEFK</sequence>
<dbReference type="AlphaFoldDB" id="A0A9Q0KM84"/>
<dbReference type="PANTHER" id="PTHR31672">
    <property type="entry name" value="BNACNNG10540D PROTEIN"/>
    <property type="match status" value="1"/>
</dbReference>